<dbReference type="Proteomes" id="UP001162741">
    <property type="component" value="Chromosome"/>
</dbReference>
<dbReference type="Gene3D" id="2.170.130.10">
    <property type="entry name" value="TonB-dependent receptor, plug domain"/>
    <property type="match status" value="1"/>
</dbReference>
<organism evidence="11 12">
    <name type="scientific">Chitinophaga horti</name>
    <dbReference type="NCBI Taxonomy" id="2920382"/>
    <lineage>
        <taxon>Bacteria</taxon>
        <taxon>Pseudomonadati</taxon>
        <taxon>Bacteroidota</taxon>
        <taxon>Chitinophagia</taxon>
        <taxon>Chitinophagales</taxon>
        <taxon>Chitinophagaceae</taxon>
        <taxon>Chitinophaga</taxon>
    </lineage>
</organism>
<dbReference type="SMART" id="SM00965">
    <property type="entry name" value="STN"/>
    <property type="match status" value="1"/>
</dbReference>
<evidence type="ECO:0000256" key="2">
    <source>
        <dbReference type="ARBA" id="ARBA00022448"/>
    </source>
</evidence>
<evidence type="ECO:0000313" key="12">
    <source>
        <dbReference type="Proteomes" id="UP001162741"/>
    </source>
</evidence>
<keyword evidence="2 7" id="KW-0813">Transport</keyword>
<accession>A0ABY6JCB2</accession>
<keyword evidence="3 7" id="KW-1134">Transmembrane beta strand</keyword>
<dbReference type="SUPFAM" id="SSF56935">
    <property type="entry name" value="Porins"/>
    <property type="match status" value="1"/>
</dbReference>
<proteinExistence type="inferred from homology"/>
<dbReference type="InterPro" id="IPR011662">
    <property type="entry name" value="Secretin/TonB_short_N"/>
</dbReference>
<dbReference type="Gene3D" id="2.40.170.20">
    <property type="entry name" value="TonB-dependent receptor, beta-barrel domain"/>
    <property type="match status" value="1"/>
</dbReference>
<evidence type="ECO:0000256" key="5">
    <source>
        <dbReference type="ARBA" id="ARBA00023136"/>
    </source>
</evidence>
<dbReference type="EMBL" id="CP107006">
    <property type="protein sequence ID" value="UYQ95844.1"/>
    <property type="molecule type" value="Genomic_DNA"/>
</dbReference>
<dbReference type="Pfam" id="PF07660">
    <property type="entry name" value="STN"/>
    <property type="match status" value="1"/>
</dbReference>
<dbReference type="PROSITE" id="PS52016">
    <property type="entry name" value="TONB_DEPENDENT_REC_3"/>
    <property type="match status" value="1"/>
</dbReference>
<dbReference type="InterPro" id="IPR023997">
    <property type="entry name" value="TonB-dep_OMP_SusC/RagA_CS"/>
</dbReference>
<dbReference type="InterPro" id="IPR012910">
    <property type="entry name" value="Plug_dom"/>
</dbReference>
<comment type="subcellular location">
    <subcellularLocation>
        <location evidence="1 7">Cell outer membrane</location>
        <topology evidence="1 7">Multi-pass membrane protein</topology>
    </subcellularLocation>
</comment>
<evidence type="ECO:0000259" key="10">
    <source>
        <dbReference type="SMART" id="SM00965"/>
    </source>
</evidence>
<comment type="similarity">
    <text evidence="7">Belongs to the TonB-dependent receptor family.</text>
</comment>
<keyword evidence="9" id="KW-0732">Signal</keyword>
<dbReference type="Pfam" id="PF07715">
    <property type="entry name" value="Plug"/>
    <property type="match status" value="1"/>
</dbReference>
<dbReference type="SUPFAM" id="SSF49464">
    <property type="entry name" value="Carboxypeptidase regulatory domain-like"/>
    <property type="match status" value="1"/>
</dbReference>
<dbReference type="InterPro" id="IPR037066">
    <property type="entry name" value="Plug_dom_sf"/>
</dbReference>
<feature type="compositionally biased region" description="Polar residues" evidence="8">
    <location>
        <begin position="879"/>
        <end position="893"/>
    </location>
</feature>
<dbReference type="InterPro" id="IPR008969">
    <property type="entry name" value="CarboxyPept-like_regulatory"/>
</dbReference>
<feature type="signal peptide" evidence="9">
    <location>
        <begin position="1"/>
        <end position="17"/>
    </location>
</feature>
<feature type="chain" id="PRO_5045504601" evidence="9">
    <location>
        <begin position="18"/>
        <end position="1101"/>
    </location>
</feature>
<name>A0ABY6JCB2_9BACT</name>
<gene>
    <name evidence="11" type="ORF">MKQ68_12105</name>
</gene>
<sequence>MKLSFILVLTTAMHVTASISAQNVSLKGKGMPLKDVFSEMKKQTGFNFFYTDDDLAAAGKLDVNINAQPLAAALEALLREKSLTYSIVDKVVIIKKKENTSPEPQPAAPPLEITGKVTNEKGEPLPGMTVMIIGTKIGVVTNASGMFSIRAAKEGPVELSITGIGFKLKAVKVKNSDNLTIVMEAEATKMNEVVISTGMFNRKRESFTGAVSTFTKEELRTVTNQNVLKALAILDPSFQIMDNLDAGSNPNRLPDIQLRGQTGFPDLKGDYTTNPNLPLFILDGFETTLEKVNDMNMNLVQSITILKDASAKAIWGSKAGNGVVVIETKAPASGQLRLSYTGSMDVMAPDLTSYKLTNSMQKVQAEVLSGKYSSPYPATEAQLLREYSTNLQAALEGVNTYWLSQPLRNGIGQRHGLNLEGGNDGFRYSANMNYNNVVGVMQGSDRNTVSGGINLIYRKNNFQFRNSLTVDKNRSDNSPYGSFTNVARMNPYWRMKDANGNYIVSYNNGAAGNPMYDGSLNSKDFTTYFQIIENFYADWDIARNLRVTARVGITKQDNDLQKFTPASHSMYATIQPNTDAYLDRGEYSIQNGKQNNINGDLLANYYFNIGKHNVYLNGAYTITQANTSTNGMTMVGFPNDKMDDISFGRRYKDGTKAAGTENTSRSVAITSAVSYSYDEKYLADFSYRGNASSQFGADKRWGLFWSVGAGWNLHKEKFMQDLKFVNMFKLRGSVGTTGTQNFNSYQSIATYQYIVDRTYNGDMGLDLLALPNPYLQWQQVKDNNIGADLFLFNLLSIRFDYYIRDTKNLLSDMVIAPSNGFETYKSNIGESRNKGFQAGVNMRVFNNSNTRTSVNVFANVAHNTNRIRKVSNSLEQLNQEADNDKGGTSTGNAANRRPSTRFVPGQSMSAIWVVPSRGIDPANGKEIFVKRDGTLTYVWSTDDYIVGGDSNPLYNGTFGVNVLHKGITANFAFAFRAGGQQYNTTLVSRVENADFNYNVDVRALTERWRQPGDKSLFKDIADRTDTRPTSRFLQDMNELLFSSVSLGYDFGTARWLEKIHASRVSFLLNLNDLARISTVKTERGLDYPYARTISGSLQVTF</sequence>
<dbReference type="Pfam" id="PF13715">
    <property type="entry name" value="CarbopepD_reg_2"/>
    <property type="match status" value="1"/>
</dbReference>
<dbReference type="NCBIfam" id="TIGR04056">
    <property type="entry name" value="OMP_RagA_SusC"/>
    <property type="match status" value="1"/>
</dbReference>
<evidence type="ECO:0000256" key="3">
    <source>
        <dbReference type="ARBA" id="ARBA00022452"/>
    </source>
</evidence>
<keyword evidence="4 7" id="KW-0812">Transmembrane</keyword>
<keyword evidence="5 7" id="KW-0472">Membrane</keyword>
<protein>
    <submittedName>
        <fullName evidence="11">SusC/RagA family TonB-linked outer membrane protein</fullName>
    </submittedName>
</protein>
<feature type="domain" description="Secretin/TonB short N-terminal" evidence="10">
    <location>
        <begin position="46"/>
        <end position="97"/>
    </location>
</feature>
<dbReference type="InterPro" id="IPR036942">
    <property type="entry name" value="Beta-barrel_TonB_sf"/>
</dbReference>
<evidence type="ECO:0000256" key="6">
    <source>
        <dbReference type="ARBA" id="ARBA00023237"/>
    </source>
</evidence>
<evidence type="ECO:0000256" key="1">
    <source>
        <dbReference type="ARBA" id="ARBA00004571"/>
    </source>
</evidence>
<evidence type="ECO:0000256" key="8">
    <source>
        <dbReference type="SAM" id="MobiDB-lite"/>
    </source>
</evidence>
<dbReference type="InterPro" id="IPR039426">
    <property type="entry name" value="TonB-dep_rcpt-like"/>
</dbReference>
<evidence type="ECO:0000256" key="7">
    <source>
        <dbReference type="PROSITE-ProRule" id="PRU01360"/>
    </source>
</evidence>
<dbReference type="InterPro" id="IPR023996">
    <property type="entry name" value="TonB-dep_OMP_SusC/RagA"/>
</dbReference>
<evidence type="ECO:0000256" key="9">
    <source>
        <dbReference type="SAM" id="SignalP"/>
    </source>
</evidence>
<reference evidence="11" key="1">
    <citation type="submission" date="2022-10" db="EMBL/GenBank/DDBJ databases">
        <title>Chitinophaga sp. nov., isolated from soil.</title>
        <authorList>
            <person name="Jeon C.O."/>
        </authorList>
    </citation>
    <scope>NUCLEOTIDE SEQUENCE</scope>
    <source>
        <strain evidence="11">R8</strain>
    </source>
</reference>
<feature type="region of interest" description="Disordered" evidence="8">
    <location>
        <begin position="879"/>
        <end position="900"/>
    </location>
</feature>
<keyword evidence="6 7" id="KW-0998">Cell outer membrane</keyword>
<keyword evidence="12" id="KW-1185">Reference proteome</keyword>
<dbReference type="Gene3D" id="2.60.40.1120">
    <property type="entry name" value="Carboxypeptidase-like, regulatory domain"/>
    <property type="match status" value="1"/>
</dbReference>
<evidence type="ECO:0000313" key="11">
    <source>
        <dbReference type="EMBL" id="UYQ95844.1"/>
    </source>
</evidence>
<dbReference type="NCBIfam" id="TIGR04057">
    <property type="entry name" value="SusC_RagA_signa"/>
    <property type="match status" value="1"/>
</dbReference>
<dbReference type="RefSeq" id="WP_264283520.1">
    <property type="nucleotide sequence ID" value="NZ_CP107006.1"/>
</dbReference>
<evidence type="ECO:0000256" key="4">
    <source>
        <dbReference type="ARBA" id="ARBA00022692"/>
    </source>
</evidence>